<dbReference type="UniPathway" id="UPA00109">
    <property type="reaction ID" value="UER00185"/>
</dbReference>
<dbReference type="HOGENOM" id="CLU_025427_0_2_10"/>
<feature type="binding site" evidence="13">
    <location>
        <position position="118"/>
    </location>
    <ligand>
        <name>(2R)-3-phosphoglycerate</name>
        <dbReference type="ChEBI" id="CHEBI:58272"/>
    </ligand>
</feature>
<organism evidence="16 17">
    <name type="scientific">Amoebophilus asiaticus (strain 5a2)</name>
    <dbReference type="NCBI Taxonomy" id="452471"/>
    <lineage>
        <taxon>Bacteria</taxon>
        <taxon>Pseudomonadati</taxon>
        <taxon>Bacteroidota</taxon>
        <taxon>Cytophagia</taxon>
        <taxon>Cytophagales</taxon>
        <taxon>Amoebophilaceae</taxon>
        <taxon>Candidatus Amoebophilus</taxon>
    </lineage>
</organism>
<evidence type="ECO:0000313" key="16">
    <source>
        <dbReference type="EMBL" id="ACE06119.1"/>
    </source>
</evidence>
<feature type="binding site" evidence="12">
    <location>
        <position position="118"/>
    </location>
    <ligand>
        <name>substrate</name>
    </ligand>
</feature>
<dbReference type="EC" id="2.7.2.3" evidence="5 12"/>
<gene>
    <name evidence="12" type="primary">pgk</name>
    <name evidence="16" type="ordered locus">Aasi_0736</name>
</gene>
<feature type="binding site" evidence="12 14">
    <location>
        <begin position="353"/>
        <end position="356"/>
    </location>
    <ligand>
        <name>ATP</name>
        <dbReference type="ChEBI" id="CHEBI:30616"/>
    </ligand>
</feature>
<evidence type="ECO:0000256" key="3">
    <source>
        <dbReference type="ARBA" id="ARBA00008982"/>
    </source>
</evidence>
<dbReference type="PANTHER" id="PTHR11406:SF23">
    <property type="entry name" value="PHOSPHOGLYCERATE KINASE 1, CHLOROPLASTIC-RELATED"/>
    <property type="match status" value="1"/>
</dbReference>
<feature type="binding site" evidence="12">
    <location>
        <position position="151"/>
    </location>
    <ligand>
        <name>substrate</name>
    </ligand>
</feature>
<dbReference type="FunFam" id="3.40.50.1260:FF:000006">
    <property type="entry name" value="Phosphoglycerate kinase"/>
    <property type="match status" value="1"/>
</dbReference>
<evidence type="ECO:0000256" key="11">
    <source>
        <dbReference type="ARBA" id="ARBA00023152"/>
    </source>
</evidence>
<dbReference type="GO" id="GO:0043531">
    <property type="term" value="F:ADP binding"/>
    <property type="evidence" value="ECO:0007669"/>
    <property type="project" value="TreeGrafter"/>
</dbReference>
<dbReference type="KEGG" id="aas:Aasi_0736"/>
<feature type="binding site" evidence="12 14">
    <location>
        <position position="324"/>
    </location>
    <ligand>
        <name>ATP</name>
        <dbReference type="ChEBI" id="CHEBI:30616"/>
    </ligand>
</feature>
<dbReference type="GO" id="GO:0005829">
    <property type="term" value="C:cytosol"/>
    <property type="evidence" value="ECO:0007669"/>
    <property type="project" value="TreeGrafter"/>
</dbReference>
<keyword evidence="8 12" id="KW-0547">Nucleotide-binding</keyword>
<comment type="catalytic activity">
    <reaction evidence="1 12 15">
        <text>(2R)-3-phosphoglycerate + ATP = (2R)-3-phospho-glyceroyl phosphate + ADP</text>
        <dbReference type="Rhea" id="RHEA:14801"/>
        <dbReference type="ChEBI" id="CHEBI:30616"/>
        <dbReference type="ChEBI" id="CHEBI:57604"/>
        <dbReference type="ChEBI" id="CHEBI:58272"/>
        <dbReference type="ChEBI" id="CHEBI:456216"/>
        <dbReference type="EC" id="2.7.2.3"/>
    </reaction>
</comment>
<dbReference type="SUPFAM" id="SSF53748">
    <property type="entry name" value="Phosphoglycerate kinase"/>
    <property type="match status" value="1"/>
</dbReference>
<dbReference type="GO" id="GO:0005524">
    <property type="term" value="F:ATP binding"/>
    <property type="evidence" value="ECO:0007669"/>
    <property type="project" value="UniProtKB-KW"/>
</dbReference>
<evidence type="ECO:0000256" key="10">
    <source>
        <dbReference type="ARBA" id="ARBA00022840"/>
    </source>
</evidence>
<dbReference type="Proteomes" id="UP000001227">
    <property type="component" value="Chromosome"/>
</dbReference>
<dbReference type="GO" id="GO:0006096">
    <property type="term" value="P:glycolytic process"/>
    <property type="evidence" value="ECO:0007669"/>
    <property type="project" value="UniProtKB-UniRule"/>
</dbReference>
<dbReference type="PIRSF" id="PIRSF000724">
    <property type="entry name" value="Pgk"/>
    <property type="match status" value="1"/>
</dbReference>
<dbReference type="InterPro" id="IPR036043">
    <property type="entry name" value="Phosphoglycerate_kinase_sf"/>
</dbReference>
<dbReference type="RefSeq" id="WP_012472890.1">
    <property type="nucleotide sequence ID" value="NC_010830.1"/>
</dbReference>
<dbReference type="HAMAP" id="MF_00145">
    <property type="entry name" value="Phosphoglyc_kinase"/>
    <property type="match status" value="1"/>
</dbReference>
<name>B3ESB7_AMOA5</name>
<evidence type="ECO:0000256" key="5">
    <source>
        <dbReference type="ARBA" id="ARBA00013061"/>
    </source>
</evidence>
<dbReference type="Pfam" id="PF00162">
    <property type="entry name" value="PGK"/>
    <property type="match status" value="1"/>
</dbReference>
<proteinExistence type="inferred from homology"/>
<comment type="pathway">
    <text evidence="2 12">Carbohydrate degradation; glycolysis; pyruvate from D-glyceraldehyde 3-phosphate: step 2/5.</text>
</comment>
<comment type="caution">
    <text evidence="12">Lacks conserved residue(s) required for the propagation of feature annotation.</text>
</comment>
<evidence type="ECO:0000256" key="8">
    <source>
        <dbReference type="ARBA" id="ARBA00022741"/>
    </source>
</evidence>
<evidence type="ECO:0000313" key="17">
    <source>
        <dbReference type="Proteomes" id="UP000001227"/>
    </source>
</evidence>
<evidence type="ECO:0000256" key="4">
    <source>
        <dbReference type="ARBA" id="ARBA00011245"/>
    </source>
</evidence>
<feature type="binding site" evidence="12 13">
    <location>
        <begin position="59"/>
        <end position="62"/>
    </location>
    <ligand>
        <name>substrate</name>
    </ligand>
</feature>
<dbReference type="Gene3D" id="3.40.50.1260">
    <property type="entry name" value="Phosphoglycerate kinase, N-terminal domain"/>
    <property type="match status" value="2"/>
</dbReference>
<dbReference type="GO" id="GO:0006094">
    <property type="term" value="P:gluconeogenesis"/>
    <property type="evidence" value="ECO:0007669"/>
    <property type="project" value="TreeGrafter"/>
</dbReference>
<evidence type="ECO:0000256" key="14">
    <source>
        <dbReference type="PIRSR" id="PIRSR000724-2"/>
    </source>
</evidence>
<evidence type="ECO:0000256" key="6">
    <source>
        <dbReference type="ARBA" id="ARBA00016471"/>
    </source>
</evidence>
<protein>
    <recommendedName>
        <fullName evidence="6 12">Phosphoglycerate kinase</fullName>
        <ecNumber evidence="5 12">2.7.2.3</ecNumber>
    </recommendedName>
</protein>
<feature type="binding site" evidence="12 14">
    <location>
        <position position="202"/>
    </location>
    <ligand>
        <name>ATP</name>
        <dbReference type="ChEBI" id="CHEBI:30616"/>
    </ligand>
</feature>
<dbReference type="STRING" id="452471.Aasi_0736"/>
<reference evidence="16 17" key="1">
    <citation type="journal article" date="2010" name="J. Bacteriol.">
        <title>The genome of the amoeba symbiont 'Candidatus Amoebophilus asiaticus' reveals common mechanisms for host cell interaction among amoeba-associated bacteria.</title>
        <authorList>
            <person name="Schmitz-Esser S."/>
            <person name="Tischler P."/>
            <person name="Arnold R."/>
            <person name="Montanaro J."/>
            <person name="Wagner M."/>
            <person name="Rattei T."/>
            <person name="Horn M."/>
        </authorList>
    </citation>
    <scope>NUCLEOTIDE SEQUENCE [LARGE SCALE GENOMIC DNA]</scope>
    <source>
        <strain evidence="16 17">5a2</strain>
    </source>
</reference>
<dbReference type="EMBL" id="CP001102">
    <property type="protein sequence ID" value="ACE06119.1"/>
    <property type="molecule type" value="Genomic_DNA"/>
</dbReference>
<feature type="binding site" evidence="13">
    <location>
        <position position="151"/>
    </location>
    <ligand>
        <name>(2R)-3-phosphoglycerate</name>
        <dbReference type="ChEBI" id="CHEBI:58272"/>
    </ligand>
</feature>
<sequence length="401" mass="43222">MIRYIQDYNFKDKKALIRVDFNVPLDDNNQIVDSIRIDKTLPTIQKVLADGGAAILMSHLGRPKHGYVDSMSLKHLIPYLTDKLDTIVRFASDCIGNEAEEKSKLLQNGEVLLLENVRFHTAEEKGESTFAQALAKLGDVYINDAFGAVHRKHASTYGIMQYMSDKLAGCLLQEEITNANKLLTSVKKPFTAIIGGTKITDKIQTMEALLSKLDNLLIGGGVANTFHQALGGRLGSSVVEAEQHELALTILHQATEKGVSIVLPTDAVIADAWSSNARTDLVSNNSIPDDWMALDIGPHTQSLFANVIERSKTILWAGPIGAFELAAFSHGTQAIMQAVAKATKKGAFSLIGGGDSATAAAQFGYEKQVSYISTGGGALLAYLANPDLPVLKALNADMNNV</sequence>
<evidence type="ECO:0000256" key="7">
    <source>
        <dbReference type="ARBA" id="ARBA00022679"/>
    </source>
</evidence>
<evidence type="ECO:0000256" key="15">
    <source>
        <dbReference type="RuleBase" id="RU000532"/>
    </source>
</evidence>
<comment type="similarity">
    <text evidence="3 12 15">Belongs to the phosphoglycerate kinase family.</text>
</comment>
<feature type="binding site" evidence="13">
    <location>
        <position position="36"/>
    </location>
    <ligand>
        <name>(2R)-3-phosphoglycerate</name>
        <dbReference type="ChEBI" id="CHEBI:58272"/>
    </ligand>
</feature>
<keyword evidence="7 12" id="KW-0808">Transferase</keyword>
<evidence type="ECO:0000256" key="1">
    <source>
        <dbReference type="ARBA" id="ARBA00000642"/>
    </source>
</evidence>
<feature type="binding site" evidence="12">
    <location>
        <position position="36"/>
    </location>
    <ligand>
        <name>substrate</name>
    </ligand>
</feature>
<accession>B3ESB7</accession>
<comment type="subcellular location">
    <subcellularLocation>
        <location evidence="12">Cytoplasm</location>
    </subcellularLocation>
</comment>
<evidence type="ECO:0000256" key="2">
    <source>
        <dbReference type="ARBA" id="ARBA00004838"/>
    </source>
</evidence>
<keyword evidence="9 12" id="KW-0418">Kinase</keyword>
<dbReference type="AlphaFoldDB" id="B3ESB7"/>
<evidence type="ECO:0000256" key="12">
    <source>
        <dbReference type="HAMAP-Rule" id="MF_00145"/>
    </source>
</evidence>
<keyword evidence="12" id="KW-0963">Cytoplasm</keyword>
<evidence type="ECO:0000256" key="13">
    <source>
        <dbReference type="PIRSR" id="PIRSR000724-1"/>
    </source>
</evidence>
<dbReference type="PANTHER" id="PTHR11406">
    <property type="entry name" value="PHOSPHOGLYCERATE KINASE"/>
    <property type="match status" value="1"/>
</dbReference>
<comment type="subunit">
    <text evidence="4 12">Monomer.</text>
</comment>
<dbReference type="eggNOG" id="COG0126">
    <property type="taxonomic scope" value="Bacteria"/>
</dbReference>
<keyword evidence="10 12" id="KW-0067">ATP-binding</keyword>
<keyword evidence="17" id="KW-1185">Reference proteome</keyword>
<evidence type="ECO:0000256" key="9">
    <source>
        <dbReference type="ARBA" id="ARBA00022777"/>
    </source>
</evidence>
<dbReference type="PRINTS" id="PR00477">
    <property type="entry name" value="PHGLYCKINASE"/>
</dbReference>
<dbReference type="FunFam" id="3.40.50.1260:FF:000003">
    <property type="entry name" value="Phosphoglycerate kinase"/>
    <property type="match status" value="1"/>
</dbReference>
<feature type="binding site" evidence="12 13">
    <location>
        <begin position="20"/>
        <end position="22"/>
    </location>
    <ligand>
        <name>substrate</name>
    </ligand>
</feature>
<keyword evidence="11 12" id="KW-0324">Glycolysis</keyword>
<dbReference type="GO" id="GO:0004618">
    <property type="term" value="F:phosphoglycerate kinase activity"/>
    <property type="evidence" value="ECO:0007669"/>
    <property type="project" value="UniProtKB-UniRule"/>
</dbReference>
<dbReference type="InterPro" id="IPR001576">
    <property type="entry name" value="Phosphoglycerate_kinase"/>
</dbReference>
<dbReference type="InterPro" id="IPR015824">
    <property type="entry name" value="Phosphoglycerate_kinase_N"/>
</dbReference>